<dbReference type="GO" id="GO:0005524">
    <property type="term" value="F:ATP binding"/>
    <property type="evidence" value="ECO:0007669"/>
    <property type="project" value="UniProtKB-KW"/>
</dbReference>
<evidence type="ECO:0000256" key="1">
    <source>
        <dbReference type="ARBA" id="ARBA00004496"/>
    </source>
</evidence>
<keyword evidence="3" id="KW-0963">Cytoplasm</keyword>
<dbReference type="GO" id="GO:0002161">
    <property type="term" value="F:aminoacyl-tRNA deacylase activity"/>
    <property type="evidence" value="ECO:0007669"/>
    <property type="project" value="InterPro"/>
</dbReference>
<dbReference type="GO" id="GO:0006438">
    <property type="term" value="P:valyl-tRNA aminoacylation"/>
    <property type="evidence" value="ECO:0007669"/>
    <property type="project" value="UniProtKB-UniRule"/>
</dbReference>
<dbReference type="Proteomes" id="UP001144256">
    <property type="component" value="Unassembled WGS sequence"/>
</dbReference>
<dbReference type="InterPro" id="IPR033705">
    <property type="entry name" value="Anticodon_Ia_Val"/>
</dbReference>
<dbReference type="PROSITE" id="PS00178">
    <property type="entry name" value="AA_TRNA_LIGASE_I"/>
    <property type="match status" value="1"/>
</dbReference>
<dbReference type="InterPro" id="IPR002300">
    <property type="entry name" value="aa-tRNA-synth_Ia"/>
</dbReference>
<protein>
    <recommendedName>
        <fullName evidence="2 10">Valine--tRNA ligase</fullName>
        <ecNumber evidence="2 10">6.1.1.9</ecNumber>
    </recommendedName>
</protein>
<evidence type="ECO:0000259" key="13">
    <source>
        <dbReference type="Pfam" id="PF08264"/>
    </source>
</evidence>
<dbReference type="EC" id="6.1.1.9" evidence="2 10"/>
<dbReference type="SUPFAM" id="SSF50677">
    <property type="entry name" value="ValRS/IleRS/LeuRS editing domain"/>
    <property type="match status" value="1"/>
</dbReference>
<dbReference type="Pfam" id="PF00133">
    <property type="entry name" value="tRNA-synt_1"/>
    <property type="match status" value="1"/>
</dbReference>
<evidence type="ECO:0000256" key="11">
    <source>
        <dbReference type="RuleBase" id="RU363035"/>
    </source>
</evidence>
<accession>A0A9W5YC08</accession>
<evidence type="ECO:0000313" key="15">
    <source>
        <dbReference type="Proteomes" id="UP001144256"/>
    </source>
</evidence>
<keyword evidence="4 11" id="KW-0436">Ligase</keyword>
<evidence type="ECO:0000256" key="8">
    <source>
        <dbReference type="ARBA" id="ARBA00023146"/>
    </source>
</evidence>
<keyword evidence="5 11" id="KW-0547">Nucleotide-binding</keyword>
<evidence type="ECO:0000259" key="12">
    <source>
        <dbReference type="Pfam" id="PF00133"/>
    </source>
</evidence>
<comment type="subcellular location">
    <subcellularLocation>
        <location evidence="1">Cytoplasm</location>
    </subcellularLocation>
</comment>
<keyword evidence="8 11" id="KW-0030">Aminoacyl-tRNA synthetase</keyword>
<proteinExistence type="inferred from homology"/>
<dbReference type="GO" id="GO:0004832">
    <property type="term" value="F:valine-tRNA ligase activity"/>
    <property type="evidence" value="ECO:0007669"/>
    <property type="project" value="UniProtKB-UniRule"/>
</dbReference>
<dbReference type="InterPro" id="IPR001412">
    <property type="entry name" value="aa-tRNA-synth_I_CS"/>
</dbReference>
<evidence type="ECO:0000256" key="3">
    <source>
        <dbReference type="ARBA" id="ARBA00022490"/>
    </source>
</evidence>
<evidence type="ECO:0000256" key="9">
    <source>
        <dbReference type="ARBA" id="ARBA00047552"/>
    </source>
</evidence>
<dbReference type="InterPro" id="IPR014729">
    <property type="entry name" value="Rossmann-like_a/b/a_fold"/>
</dbReference>
<dbReference type="PRINTS" id="PR00986">
    <property type="entry name" value="TRNASYNTHVAL"/>
</dbReference>
<dbReference type="EMBL" id="BRLB01000006">
    <property type="protein sequence ID" value="GKX29825.1"/>
    <property type="molecule type" value="Genomic_DNA"/>
</dbReference>
<dbReference type="InterPro" id="IPR022874">
    <property type="entry name" value="Valine-tRNA_ligase_type_2"/>
</dbReference>
<dbReference type="AlphaFoldDB" id="A0A9W5YC08"/>
<dbReference type="SUPFAM" id="SSF47323">
    <property type="entry name" value="Anticodon-binding domain of a subclass of class I aminoacyl-tRNA synthetases"/>
    <property type="match status" value="1"/>
</dbReference>
<dbReference type="NCBIfam" id="NF009687">
    <property type="entry name" value="PRK13208.1"/>
    <property type="match status" value="1"/>
</dbReference>
<comment type="catalytic activity">
    <reaction evidence="9">
        <text>tRNA(Val) + L-valine + ATP = L-valyl-tRNA(Val) + AMP + diphosphate</text>
        <dbReference type="Rhea" id="RHEA:10704"/>
        <dbReference type="Rhea" id="RHEA-COMP:9672"/>
        <dbReference type="Rhea" id="RHEA-COMP:9708"/>
        <dbReference type="ChEBI" id="CHEBI:30616"/>
        <dbReference type="ChEBI" id="CHEBI:33019"/>
        <dbReference type="ChEBI" id="CHEBI:57762"/>
        <dbReference type="ChEBI" id="CHEBI:78442"/>
        <dbReference type="ChEBI" id="CHEBI:78537"/>
        <dbReference type="ChEBI" id="CHEBI:456215"/>
        <dbReference type="EC" id="6.1.1.9"/>
    </reaction>
</comment>
<evidence type="ECO:0000256" key="5">
    <source>
        <dbReference type="ARBA" id="ARBA00022741"/>
    </source>
</evidence>
<organism evidence="14 15">
    <name type="scientific">Vallitalea longa</name>
    <dbReference type="NCBI Taxonomy" id="2936439"/>
    <lineage>
        <taxon>Bacteria</taxon>
        <taxon>Bacillati</taxon>
        <taxon>Bacillota</taxon>
        <taxon>Clostridia</taxon>
        <taxon>Lachnospirales</taxon>
        <taxon>Vallitaleaceae</taxon>
        <taxon>Vallitalea</taxon>
    </lineage>
</organism>
<dbReference type="InterPro" id="IPR009080">
    <property type="entry name" value="tRNAsynth_Ia_anticodon-bd"/>
</dbReference>
<dbReference type="SUPFAM" id="SSF52374">
    <property type="entry name" value="Nucleotidylyl transferase"/>
    <property type="match status" value="1"/>
</dbReference>
<dbReference type="HAMAP" id="MF_02005">
    <property type="entry name" value="Val_tRNA_synth_type2"/>
    <property type="match status" value="1"/>
</dbReference>
<sequence>MLDKKYNPTETEPRIRKFWEENKIYEFNLDASNDIYSIDTPPPTISGKLHIGHIFSYTQAEMIARYKRMRGYNVFYPFGFDNNGLPTERLVENELNIKAKDLPRSEFNDRCLEIIGKYENEFKELWSSLGFSCDWTRSYKTISPLSQRISQKSFIDLYKKGKVYLEESPVLYCTNCQTSIAQAELESKDVKSTFNHIKFFVDNEILEIATTRPELLNSCQAIFINPKDKKNNHFIGKKAVVPLYNFEVPIMSDENVDMDKGSGMVMCCTFGDTTDLEWYKKYNFSYKKTINSKGIIDDNVEYISGLTIKQARKKIISLLEENGLLIKSISINHNVSVHERCSTEVEILPSKQWYIDILSSQEKLLSLADEINWYPSHMKTRYITWVKNLKWNWCISRQRYFGVPFPVWYCADCGRVIIADEKELPINPIESPPSHPCTCGSTHLIPETAVLDTWATSSVSPLINGHWKEKDDITDRIIPMGMRTQAHEIIRTWAFYTIAKTYFHLGRIPWKDIMICGFVLARKGEKISKSKKNSKTEPTQLIMTHSADSIRYWTASAKLGTDTTFSIDDLKISKRFITKLWNASKFSLMHLENYNHQKSDYILPQDQWIMDKLNSTLQTASNYLDNYEIGLARNTIDNFFWNDYCDNYLELVKDRLYKPEIHGHDNRKSAQFTIYTTLLGLLKAYSIFTPFITEEIYKNYYQEYEKEISIHLLKWEIKKSINKKSLELGTYIKQILSEARKYKTEHSLSMKHELTKIIITLPTPYQQTLTKVLPDLQAATHSKSIIINTSETFTIQII</sequence>
<reference evidence="14" key="1">
    <citation type="submission" date="2022-06" db="EMBL/GenBank/DDBJ databases">
        <title>Vallitalea longa sp. nov., an anaerobic bacterium isolated from marine sediment.</title>
        <authorList>
            <person name="Hirano S."/>
            <person name="Terahara T."/>
            <person name="Mori K."/>
            <person name="Hamada M."/>
            <person name="Matsumoto R."/>
            <person name="Kobayashi T."/>
        </authorList>
    </citation>
    <scope>NUCLEOTIDE SEQUENCE</scope>
    <source>
        <strain evidence="14">SH18-1</strain>
    </source>
</reference>
<dbReference type="CDD" id="cd07962">
    <property type="entry name" value="Anticodon_Ia_Val"/>
    <property type="match status" value="1"/>
</dbReference>
<keyword evidence="7 11" id="KW-0648">Protein biosynthesis</keyword>
<evidence type="ECO:0000256" key="4">
    <source>
        <dbReference type="ARBA" id="ARBA00022598"/>
    </source>
</evidence>
<evidence type="ECO:0000256" key="2">
    <source>
        <dbReference type="ARBA" id="ARBA00013169"/>
    </source>
</evidence>
<dbReference type="Gene3D" id="1.10.730.10">
    <property type="entry name" value="Isoleucyl-tRNA Synthetase, Domain 1"/>
    <property type="match status" value="1"/>
</dbReference>
<evidence type="ECO:0000256" key="6">
    <source>
        <dbReference type="ARBA" id="ARBA00022840"/>
    </source>
</evidence>
<comment type="similarity">
    <text evidence="11">Belongs to the class-I aminoacyl-tRNA synthetase family.</text>
</comment>
<dbReference type="PANTHER" id="PTHR11946">
    <property type="entry name" value="VALYL-TRNA SYNTHETASES"/>
    <property type="match status" value="1"/>
</dbReference>
<feature type="domain" description="Aminoacyl-tRNA synthetase class Ia" evidence="12">
    <location>
        <begin position="16"/>
        <end position="565"/>
    </location>
</feature>
<evidence type="ECO:0000256" key="10">
    <source>
        <dbReference type="NCBIfam" id="TIGR00422"/>
    </source>
</evidence>
<dbReference type="InterPro" id="IPR013155">
    <property type="entry name" value="M/V/L/I-tRNA-synth_anticd-bd"/>
</dbReference>
<evidence type="ECO:0000256" key="7">
    <source>
        <dbReference type="ARBA" id="ARBA00022917"/>
    </source>
</evidence>
<dbReference type="GO" id="GO:0005829">
    <property type="term" value="C:cytosol"/>
    <property type="evidence" value="ECO:0007669"/>
    <property type="project" value="TreeGrafter"/>
</dbReference>
<keyword evidence="6 11" id="KW-0067">ATP-binding</keyword>
<dbReference type="InterPro" id="IPR002303">
    <property type="entry name" value="Valyl-tRNA_ligase"/>
</dbReference>
<comment type="caution">
    <text evidence="14">The sequence shown here is derived from an EMBL/GenBank/DDBJ whole genome shotgun (WGS) entry which is preliminary data.</text>
</comment>
<dbReference type="InterPro" id="IPR009008">
    <property type="entry name" value="Val/Leu/Ile-tRNA-synth_edit"/>
</dbReference>
<dbReference type="NCBIfam" id="TIGR00422">
    <property type="entry name" value="valS"/>
    <property type="match status" value="1"/>
</dbReference>
<dbReference type="RefSeq" id="WP_281815519.1">
    <property type="nucleotide sequence ID" value="NZ_BRLB01000006.1"/>
</dbReference>
<feature type="domain" description="Methionyl/Valyl/Leucyl/Isoleucyl-tRNA synthetase anticodon-binding" evidence="13">
    <location>
        <begin position="606"/>
        <end position="757"/>
    </location>
</feature>
<dbReference type="Gene3D" id="3.40.50.620">
    <property type="entry name" value="HUPs"/>
    <property type="match status" value="2"/>
</dbReference>
<dbReference type="FunFam" id="3.40.50.620:FF:000192">
    <property type="entry name" value="Valine--tRNA ligase"/>
    <property type="match status" value="1"/>
</dbReference>
<evidence type="ECO:0000313" key="14">
    <source>
        <dbReference type="EMBL" id="GKX29825.1"/>
    </source>
</evidence>
<gene>
    <name evidence="14" type="primary">valS_2</name>
    <name evidence="14" type="ORF">SH1V18_23050</name>
</gene>
<dbReference type="PANTHER" id="PTHR11946:SF93">
    <property type="entry name" value="VALINE--TRNA LIGASE, CHLOROPLASTIC_MITOCHONDRIAL 2"/>
    <property type="match status" value="1"/>
</dbReference>
<dbReference type="Pfam" id="PF08264">
    <property type="entry name" value="Anticodon_1"/>
    <property type="match status" value="1"/>
</dbReference>
<name>A0A9W5YC08_9FIRM</name>
<keyword evidence="15" id="KW-1185">Reference proteome</keyword>